<evidence type="ECO:0000313" key="1">
    <source>
        <dbReference type="EMBL" id="SDG45049.1"/>
    </source>
</evidence>
<proteinExistence type="predicted"/>
<dbReference type="Pfam" id="PF20484">
    <property type="entry name" value="DUF6723"/>
    <property type="match status" value="1"/>
</dbReference>
<evidence type="ECO:0000313" key="2">
    <source>
        <dbReference type="Proteomes" id="UP000199706"/>
    </source>
</evidence>
<dbReference type="AlphaFoldDB" id="A0A1G7UDB9"/>
<dbReference type="InterPro" id="IPR046569">
    <property type="entry name" value="DUF6723"/>
</dbReference>
<name>A0A1G7UDB9_9BURK</name>
<gene>
    <name evidence="1" type="ORF">SAMN05216466_103397</name>
</gene>
<protein>
    <submittedName>
        <fullName evidence="1">Uncharacterized protein</fullName>
    </submittedName>
</protein>
<dbReference type="Proteomes" id="UP000199706">
    <property type="component" value="Unassembled WGS sequence"/>
</dbReference>
<organism evidence="1 2">
    <name type="scientific">Paraburkholderia phenazinium</name>
    <dbReference type="NCBI Taxonomy" id="60549"/>
    <lineage>
        <taxon>Bacteria</taxon>
        <taxon>Pseudomonadati</taxon>
        <taxon>Pseudomonadota</taxon>
        <taxon>Betaproteobacteria</taxon>
        <taxon>Burkholderiales</taxon>
        <taxon>Burkholderiaceae</taxon>
        <taxon>Paraburkholderia</taxon>
    </lineage>
</organism>
<sequence length="132" mass="14624">MYLAANYPDAVFRHVQEQGLLDARETPPMREAARQAQRNAAKQASTWKACSMARHKADVADDEFEIFASYHSTGDGRYIGGLKVIRKADRRILFPFDGAPQIGPYDSADEARRAAIEYGRAIVAADRAAPEP</sequence>
<dbReference type="EMBL" id="FNCJ01000003">
    <property type="protein sequence ID" value="SDG45049.1"/>
    <property type="molecule type" value="Genomic_DNA"/>
</dbReference>
<reference evidence="1 2" key="1">
    <citation type="submission" date="2016-10" db="EMBL/GenBank/DDBJ databases">
        <authorList>
            <person name="de Groot N.N."/>
        </authorList>
    </citation>
    <scope>NUCLEOTIDE SEQUENCE [LARGE SCALE GENOMIC DNA]</scope>
    <source>
        <strain evidence="1 2">LMG 2247</strain>
    </source>
</reference>
<accession>A0A1G7UDB9</accession>